<evidence type="ECO:0000313" key="2">
    <source>
        <dbReference type="Proteomes" id="UP000789342"/>
    </source>
</evidence>
<proteinExistence type="predicted"/>
<reference evidence="1" key="1">
    <citation type="submission" date="2021-06" db="EMBL/GenBank/DDBJ databases">
        <authorList>
            <person name="Kallberg Y."/>
            <person name="Tangrot J."/>
            <person name="Rosling A."/>
        </authorList>
    </citation>
    <scope>NUCLEOTIDE SEQUENCE</scope>
    <source>
        <strain evidence="1">CL551</strain>
    </source>
</reference>
<dbReference type="OrthoDB" id="250548at2759"/>
<dbReference type="PANTHER" id="PTHR22876:SF5">
    <property type="entry name" value="CHROMOSOME 9 OPEN READING FRAME 85"/>
    <property type="match status" value="1"/>
</dbReference>
<dbReference type="AlphaFoldDB" id="A0A9N9HUP2"/>
<dbReference type="PANTHER" id="PTHR22876">
    <property type="entry name" value="ZGC:101016"/>
    <property type="match status" value="1"/>
</dbReference>
<keyword evidence="2" id="KW-1185">Reference proteome</keyword>
<evidence type="ECO:0000313" key="1">
    <source>
        <dbReference type="EMBL" id="CAG8705981.1"/>
    </source>
</evidence>
<accession>A0A9N9HUP2</accession>
<dbReference type="EMBL" id="CAJVPV010018199">
    <property type="protein sequence ID" value="CAG8705981.1"/>
    <property type="molecule type" value="Genomic_DNA"/>
</dbReference>
<dbReference type="Proteomes" id="UP000789342">
    <property type="component" value="Unassembled WGS sequence"/>
</dbReference>
<gene>
    <name evidence="1" type="ORF">AMORRO_LOCUS12412</name>
</gene>
<dbReference type="InterPro" id="IPR019351">
    <property type="entry name" value="DUF2039"/>
</dbReference>
<name>A0A9N9HUP2_9GLOM</name>
<comment type="caution">
    <text evidence="1">The sequence shown here is derived from an EMBL/GenBank/DDBJ whole genome shotgun (WGS) entry which is preliminary data.</text>
</comment>
<sequence length="182" mass="20904">MTKVSTSSKKKGAQKYQNTFAFHANKNSKKTKTINSLPIDGVCQKCKDIIEWRKKFKKYKPLTVPKRCIGCEEKTVKEAYHILCNKCATEKRACAKCQEVTQITSSGVKSDKELLQEQQELERILSTLSERKKRSYLRKLERGQIGTFGGYPSADSAKFWVQYFSKNPEPKCVNLLFNMFAL</sequence>
<organism evidence="1 2">
    <name type="scientific">Acaulospora morrowiae</name>
    <dbReference type="NCBI Taxonomy" id="94023"/>
    <lineage>
        <taxon>Eukaryota</taxon>
        <taxon>Fungi</taxon>
        <taxon>Fungi incertae sedis</taxon>
        <taxon>Mucoromycota</taxon>
        <taxon>Glomeromycotina</taxon>
        <taxon>Glomeromycetes</taxon>
        <taxon>Diversisporales</taxon>
        <taxon>Acaulosporaceae</taxon>
        <taxon>Acaulospora</taxon>
    </lineage>
</organism>
<protein>
    <submittedName>
        <fullName evidence="1">5327_t:CDS:1</fullName>
    </submittedName>
</protein>
<dbReference type="Pfam" id="PF10217">
    <property type="entry name" value="DUF2039"/>
    <property type="match status" value="1"/>
</dbReference>